<dbReference type="EMBL" id="JARQBJ010000001">
    <property type="protein sequence ID" value="MDT2808897.1"/>
    <property type="molecule type" value="Genomic_DNA"/>
</dbReference>
<sequence length="558" mass="60216">MSGKSFQKKAWTALGISLASLLVLSACSSNSGKKASGGGSTPKDTVVLGTTDKIVTIDPAGSYDNGSFTVENNVYPFLYNFPYGSDVPEPDIAAEKGAFSEDGLSYTVKLKEGLKFANGHDLTASDVVFSFERVVTIGENGKDLGNGPSSLLADMESVEATDDTTVVFHLKTANNVTWEQVLATPAGPIVDEEVFSPDDLTPDADIVKAKAFAGPLVIDTYAINDSVAYSKNEDYQGIYGDAAAAKYQVKYYADASNMKLDIQNNKIDVAFRSLTATDIEDLEAKDNVKVHEGPGGELRYMTFNLAIQPFGTATEEADEAKALAVRQAIAHSINRQEIADNVYKGTYDPAYSFVPSSFTGFTASLKEAYGDGQGGADVDKAKEVLETAGVKTPLAINIQYNGDHYGSSSPDEYAAVKQQLEETGLFTVNLAQTEWSTYSKDRVITDDSNGSYPIYQLGWFPDFSDADNYLTPFFGKDNFIHNGYDSKEVQDQLAAEISDLDHDSRTKKIEGLQTTLAKDLPTLPLLEGKQIAVSGTDVKGVEDTLDASFKFRYGAISK</sequence>
<dbReference type="GO" id="GO:0015833">
    <property type="term" value="P:peptide transport"/>
    <property type="evidence" value="ECO:0007669"/>
    <property type="project" value="TreeGrafter"/>
</dbReference>
<dbReference type="Proteomes" id="UP001256711">
    <property type="component" value="Unassembled WGS sequence"/>
</dbReference>
<dbReference type="PROSITE" id="PS01040">
    <property type="entry name" value="SBP_BACTERIAL_5"/>
    <property type="match status" value="1"/>
</dbReference>
<protein>
    <submittedName>
        <fullName evidence="7">ABC transporter substrate-binding protein</fullName>
    </submittedName>
</protein>
<dbReference type="InterPro" id="IPR030678">
    <property type="entry name" value="Peptide/Ni-bd"/>
</dbReference>
<evidence type="ECO:0000256" key="2">
    <source>
        <dbReference type="ARBA" id="ARBA00005695"/>
    </source>
</evidence>
<dbReference type="PANTHER" id="PTHR30290">
    <property type="entry name" value="PERIPLASMIC BINDING COMPONENT OF ABC TRANSPORTER"/>
    <property type="match status" value="1"/>
</dbReference>
<evidence type="ECO:0000256" key="4">
    <source>
        <dbReference type="ARBA" id="ARBA00022729"/>
    </source>
</evidence>
<dbReference type="Gene3D" id="3.10.105.10">
    <property type="entry name" value="Dipeptide-binding Protein, Domain 3"/>
    <property type="match status" value="1"/>
</dbReference>
<dbReference type="InterPro" id="IPR023765">
    <property type="entry name" value="SBP_5_CS"/>
</dbReference>
<dbReference type="AlphaFoldDB" id="A0AAW8TVC3"/>
<comment type="similarity">
    <text evidence="2">Belongs to the bacterial solute-binding protein 5 family.</text>
</comment>
<accession>A0AAW8TVC3</accession>
<dbReference type="PIRSF" id="PIRSF002741">
    <property type="entry name" value="MppA"/>
    <property type="match status" value="1"/>
</dbReference>
<reference evidence="7" key="1">
    <citation type="submission" date="2023-03" db="EMBL/GenBank/DDBJ databases">
        <authorList>
            <person name="Shen W."/>
            <person name="Cai J."/>
        </authorList>
    </citation>
    <scope>NUCLEOTIDE SEQUENCE</scope>
    <source>
        <strain evidence="7">B226-2</strain>
    </source>
</reference>
<evidence type="ECO:0000256" key="5">
    <source>
        <dbReference type="SAM" id="SignalP"/>
    </source>
</evidence>
<dbReference type="InterPro" id="IPR039424">
    <property type="entry name" value="SBP_5"/>
</dbReference>
<dbReference type="GO" id="GO:1904680">
    <property type="term" value="F:peptide transmembrane transporter activity"/>
    <property type="evidence" value="ECO:0007669"/>
    <property type="project" value="TreeGrafter"/>
</dbReference>
<feature type="signal peptide" evidence="5">
    <location>
        <begin position="1"/>
        <end position="25"/>
    </location>
</feature>
<proteinExistence type="inferred from homology"/>
<dbReference type="InterPro" id="IPR000914">
    <property type="entry name" value="SBP_5_dom"/>
</dbReference>
<organism evidence="7 8">
    <name type="scientific">Enterococcus asini</name>
    <dbReference type="NCBI Taxonomy" id="57732"/>
    <lineage>
        <taxon>Bacteria</taxon>
        <taxon>Bacillati</taxon>
        <taxon>Bacillota</taxon>
        <taxon>Bacilli</taxon>
        <taxon>Lactobacillales</taxon>
        <taxon>Enterococcaceae</taxon>
        <taxon>Enterococcus</taxon>
    </lineage>
</organism>
<dbReference type="SUPFAM" id="SSF53850">
    <property type="entry name" value="Periplasmic binding protein-like II"/>
    <property type="match status" value="1"/>
</dbReference>
<comment type="subcellular location">
    <subcellularLocation>
        <location evidence="1">Cell membrane</location>
        <topology evidence="1">Lipid-anchor</topology>
    </subcellularLocation>
</comment>
<dbReference type="RefSeq" id="WP_118340949.1">
    <property type="nucleotide sequence ID" value="NZ_CABJBY010000008.1"/>
</dbReference>
<feature type="chain" id="PRO_5043824334" evidence="5">
    <location>
        <begin position="26"/>
        <end position="558"/>
    </location>
</feature>
<comment type="caution">
    <text evidence="7">The sequence shown here is derived from an EMBL/GenBank/DDBJ whole genome shotgun (WGS) entry which is preliminary data.</text>
</comment>
<dbReference type="PANTHER" id="PTHR30290:SF10">
    <property type="entry name" value="PERIPLASMIC OLIGOPEPTIDE-BINDING PROTEIN-RELATED"/>
    <property type="match status" value="1"/>
</dbReference>
<evidence type="ECO:0000313" key="7">
    <source>
        <dbReference type="EMBL" id="MDT2808897.1"/>
    </source>
</evidence>
<gene>
    <name evidence="7" type="ORF">P7H43_00075</name>
</gene>
<dbReference type="GO" id="GO:0042597">
    <property type="term" value="C:periplasmic space"/>
    <property type="evidence" value="ECO:0007669"/>
    <property type="project" value="UniProtKB-ARBA"/>
</dbReference>
<name>A0AAW8TVC3_9ENTE</name>
<keyword evidence="4 5" id="KW-0732">Signal</keyword>
<dbReference type="GO" id="GO:0043190">
    <property type="term" value="C:ATP-binding cassette (ABC) transporter complex"/>
    <property type="evidence" value="ECO:0007669"/>
    <property type="project" value="InterPro"/>
</dbReference>
<keyword evidence="3" id="KW-0813">Transport</keyword>
<dbReference type="Pfam" id="PF00496">
    <property type="entry name" value="SBP_bac_5"/>
    <property type="match status" value="1"/>
</dbReference>
<feature type="domain" description="Solute-binding protein family 5" evidence="6">
    <location>
        <begin position="88"/>
        <end position="478"/>
    </location>
</feature>
<dbReference type="PROSITE" id="PS51257">
    <property type="entry name" value="PROKAR_LIPOPROTEIN"/>
    <property type="match status" value="1"/>
</dbReference>
<evidence type="ECO:0000259" key="6">
    <source>
        <dbReference type="Pfam" id="PF00496"/>
    </source>
</evidence>
<evidence type="ECO:0000256" key="3">
    <source>
        <dbReference type="ARBA" id="ARBA00022448"/>
    </source>
</evidence>
<evidence type="ECO:0000313" key="8">
    <source>
        <dbReference type="Proteomes" id="UP001256711"/>
    </source>
</evidence>
<evidence type="ECO:0000256" key="1">
    <source>
        <dbReference type="ARBA" id="ARBA00004193"/>
    </source>
</evidence>
<dbReference type="Gene3D" id="3.40.190.10">
    <property type="entry name" value="Periplasmic binding protein-like II"/>
    <property type="match status" value="1"/>
</dbReference>